<dbReference type="PANTHER" id="PTHR33279:SF6">
    <property type="entry name" value="SULFUR CARRIER PROTEIN YEDF-RELATED"/>
    <property type="match status" value="1"/>
</dbReference>
<reference evidence="3" key="1">
    <citation type="journal article" date="2020" name="mSystems">
        <title>Genome- and Community-Level Interaction Insights into Carbon Utilization and Element Cycling Functions of Hydrothermarchaeota in Hydrothermal Sediment.</title>
        <authorList>
            <person name="Zhou Z."/>
            <person name="Liu Y."/>
            <person name="Xu W."/>
            <person name="Pan J."/>
            <person name="Luo Z.H."/>
            <person name="Li M."/>
        </authorList>
    </citation>
    <scope>NUCLEOTIDE SEQUENCE [LARGE SCALE GENOMIC DNA]</scope>
    <source>
        <strain evidence="3">HyVt-501</strain>
    </source>
</reference>
<dbReference type="Proteomes" id="UP000885792">
    <property type="component" value="Unassembled WGS sequence"/>
</dbReference>
<comment type="caution">
    <text evidence="3">The sequence shown here is derived from an EMBL/GenBank/DDBJ whole genome shotgun (WGS) entry which is preliminary data.</text>
</comment>
<dbReference type="CDD" id="cd00291">
    <property type="entry name" value="SirA_YedF_YeeD"/>
    <property type="match status" value="1"/>
</dbReference>
<name>A0A7C5Q945_AQUAO</name>
<dbReference type="AlphaFoldDB" id="A0A7C5Q945"/>
<comment type="similarity">
    <text evidence="1">Belongs to the sulfur carrier protein TusA family.</text>
</comment>
<evidence type="ECO:0000313" key="3">
    <source>
        <dbReference type="EMBL" id="HHJ64535.1"/>
    </source>
</evidence>
<evidence type="ECO:0000259" key="2">
    <source>
        <dbReference type="PROSITE" id="PS01148"/>
    </source>
</evidence>
<feature type="domain" description="UPF0033" evidence="2">
    <location>
        <begin position="7"/>
        <end position="31"/>
    </location>
</feature>
<dbReference type="Gene3D" id="3.30.110.40">
    <property type="entry name" value="TusA-like domain"/>
    <property type="match status" value="1"/>
</dbReference>
<dbReference type="Pfam" id="PF01206">
    <property type="entry name" value="TusA"/>
    <property type="match status" value="1"/>
</dbReference>
<dbReference type="InterPro" id="IPR001455">
    <property type="entry name" value="TusA-like"/>
</dbReference>
<dbReference type="EMBL" id="DRNB01000233">
    <property type="protein sequence ID" value="HHJ64535.1"/>
    <property type="molecule type" value="Genomic_DNA"/>
</dbReference>
<accession>A0A7C5Q945</accession>
<evidence type="ECO:0000256" key="1">
    <source>
        <dbReference type="ARBA" id="ARBA00008984"/>
    </source>
</evidence>
<dbReference type="SUPFAM" id="SSF64307">
    <property type="entry name" value="SirA-like"/>
    <property type="match status" value="1"/>
</dbReference>
<dbReference type="PROSITE" id="PS01148">
    <property type="entry name" value="UPF0033"/>
    <property type="match status" value="1"/>
</dbReference>
<organism evidence="3">
    <name type="scientific">Aquifex aeolicus</name>
    <dbReference type="NCBI Taxonomy" id="63363"/>
    <lineage>
        <taxon>Bacteria</taxon>
        <taxon>Pseudomonadati</taxon>
        <taxon>Aquificota</taxon>
        <taxon>Aquificia</taxon>
        <taxon>Aquificales</taxon>
        <taxon>Aquificaceae</taxon>
        <taxon>Aquifex</taxon>
    </lineage>
</organism>
<dbReference type="InterPro" id="IPR036868">
    <property type="entry name" value="TusA-like_sf"/>
</dbReference>
<proteinExistence type="inferred from homology"/>
<dbReference type="PANTHER" id="PTHR33279">
    <property type="entry name" value="SULFUR CARRIER PROTEIN YEDF-RELATED"/>
    <property type="match status" value="1"/>
</dbReference>
<protein>
    <submittedName>
        <fullName evidence="3">Sulfurtransferase TusA family protein</fullName>
    </submittedName>
</protein>
<gene>
    <name evidence="3" type="ORF">ENJ61_06465</name>
</gene>
<sequence>MRVDRELDIRGEVCPFTFVKSKLALENMKVGEVLRVLIDYEPSAKNVPRSMEDEGQEVVAVNRIGDNLWEIIIRKRK</sequence>